<comment type="subunit">
    <text evidence="6">Component of the oligosaccharyltransferase (OST) complex.</text>
</comment>
<dbReference type="AlphaFoldDB" id="A0AAN6NEP5"/>
<dbReference type="EMBL" id="MU853764">
    <property type="protein sequence ID" value="KAK3943751.1"/>
    <property type="molecule type" value="Genomic_DNA"/>
</dbReference>
<gene>
    <name evidence="7" type="ORF">QBC46DRAFT_29765</name>
</gene>
<comment type="function">
    <text evidence="6">Subunit of the oligosaccharyl transferase (OST) complex that catalyzes the initial transfer of a defined glycan (Glc(3)Man(9)GlcNAc(2) in eukaryotes) from the lipid carrier dolichol-pyrophosphate to an asparagine residue within an Asn-X-Ser/Thr consensus motif in nascent polypeptide chains, the first step in protein N-glycosylation. N-glycosylation occurs cotranslationally and the complex associates with the Sec61 complex at the channel-forming translocon complex that mediates protein translocation across the endoplasmic reticulum (ER). All subunits are required for a maximal enzyme activity.</text>
</comment>
<sequence>MDSSLHEVWQAASGSPFFPTVGKGSQFFVGFTLLLLGLLLTTVFALSMLPLHSRSFFILARADRMLDRSLVSLPVIGIPASLAVAFGVVYMFCAVGVYV</sequence>
<feature type="transmembrane region" description="Helical" evidence="6">
    <location>
        <begin position="70"/>
        <end position="98"/>
    </location>
</feature>
<comment type="similarity">
    <text evidence="2 6">Belongs to the OST5 family.</text>
</comment>
<organism evidence="7 8">
    <name type="scientific">Diplogelasinospora grovesii</name>
    <dbReference type="NCBI Taxonomy" id="303347"/>
    <lineage>
        <taxon>Eukaryota</taxon>
        <taxon>Fungi</taxon>
        <taxon>Dikarya</taxon>
        <taxon>Ascomycota</taxon>
        <taxon>Pezizomycotina</taxon>
        <taxon>Sordariomycetes</taxon>
        <taxon>Sordariomycetidae</taxon>
        <taxon>Sordariales</taxon>
        <taxon>Diplogelasinosporaceae</taxon>
        <taxon>Diplogelasinospora</taxon>
    </lineage>
</organism>
<evidence type="ECO:0000256" key="6">
    <source>
        <dbReference type="RuleBase" id="RU367008"/>
    </source>
</evidence>
<dbReference type="InterPro" id="IPR007915">
    <property type="entry name" value="TMEM258/Ost5"/>
</dbReference>
<evidence type="ECO:0000313" key="7">
    <source>
        <dbReference type="EMBL" id="KAK3943751.1"/>
    </source>
</evidence>
<protein>
    <recommendedName>
        <fullName evidence="6">Dolichyl-diphosphooligosaccharide-protein glycosyltransferase subunit OST5</fullName>
    </recommendedName>
</protein>
<accession>A0AAN6NEP5</accession>
<keyword evidence="3 6" id="KW-0812">Transmembrane</keyword>
<keyword evidence="8" id="KW-1185">Reference proteome</keyword>
<dbReference type="GO" id="GO:0006487">
    <property type="term" value="P:protein N-linked glycosylation"/>
    <property type="evidence" value="ECO:0007669"/>
    <property type="project" value="UniProtKB-UniRule"/>
</dbReference>
<keyword evidence="4 6" id="KW-1133">Transmembrane helix</keyword>
<dbReference type="GO" id="GO:0008250">
    <property type="term" value="C:oligosaccharyltransferase complex"/>
    <property type="evidence" value="ECO:0007669"/>
    <property type="project" value="UniProtKB-UniRule"/>
</dbReference>
<name>A0AAN6NEP5_9PEZI</name>
<feature type="transmembrane region" description="Helical" evidence="6">
    <location>
        <begin position="27"/>
        <end position="49"/>
    </location>
</feature>
<comment type="subcellular location">
    <subcellularLocation>
        <location evidence="1 6">Membrane</location>
        <topology evidence="1 6">Multi-pass membrane protein</topology>
    </subcellularLocation>
</comment>
<proteinExistence type="inferred from homology"/>
<dbReference type="Pfam" id="PF05251">
    <property type="entry name" value="Ost5"/>
    <property type="match status" value="1"/>
</dbReference>
<dbReference type="Proteomes" id="UP001303473">
    <property type="component" value="Unassembled WGS sequence"/>
</dbReference>
<reference evidence="8" key="1">
    <citation type="journal article" date="2023" name="Mol. Phylogenet. Evol.">
        <title>Genome-scale phylogeny and comparative genomics of the fungal order Sordariales.</title>
        <authorList>
            <person name="Hensen N."/>
            <person name="Bonometti L."/>
            <person name="Westerberg I."/>
            <person name="Brannstrom I.O."/>
            <person name="Guillou S."/>
            <person name="Cros-Aarteil S."/>
            <person name="Calhoun S."/>
            <person name="Haridas S."/>
            <person name="Kuo A."/>
            <person name="Mondo S."/>
            <person name="Pangilinan J."/>
            <person name="Riley R."/>
            <person name="LaButti K."/>
            <person name="Andreopoulos B."/>
            <person name="Lipzen A."/>
            <person name="Chen C."/>
            <person name="Yan M."/>
            <person name="Daum C."/>
            <person name="Ng V."/>
            <person name="Clum A."/>
            <person name="Steindorff A."/>
            <person name="Ohm R.A."/>
            <person name="Martin F."/>
            <person name="Silar P."/>
            <person name="Natvig D.O."/>
            <person name="Lalanne C."/>
            <person name="Gautier V."/>
            <person name="Ament-Velasquez S.L."/>
            <person name="Kruys A."/>
            <person name="Hutchinson M.I."/>
            <person name="Powell A.J."/>
            <person name="Barry K."/>
            <person name="Miller A.N."/>
            <person name="Grigoriev I.V."/>
            <person name="Debuchy R."/>
            <person name="Gladieux P."/>
            <person name="Hiltunen Thoren M."/>
            <person name="Johannesson H."/>
        </authorList>
    </citation>
    <scope>NUCLEOTIDE SEQUENCE [LARGE SCALE GENOMIC DNA]</scope>
    <source>
        <strain evidence="8">CBS 340.73</strain>
    </source>
</reference>
<keyword evidence="5 6" id="KW-0472">Membrane</keyword>
<evidence type="ECO:0000256" key="3">
    <source>
        <dbReference type="ARBA" id="ARBA00022692"/>
    </source>
</evidence>
<evidence type="ECO:0000256" key="4">
    <source>
        <dbReference type="ARBA" id="ARBA00022989"/>
    </source>
</evidence>
<evidence type="ECO:0000256" key="2">
    <source>
        <dbReference type="ARBA" id="ARBA00009825"/>
    </source>
</evidence>
<evidence type="ECO:0000313" key="8">
    <source>
        <dbReference type="Proteomes" id="UP001303473"/>
    </source>
</evidence>
<comment type="caution">
    <text evidence="7">The sequence shown here is derived from an EMBL/GenBank/DDBJ whole genome shotgun (WGS) entry which is preliminary data.</text>
</comment>
<evidence type="ECO:0000256" key="5">
    <source>
        <dbReference type="ARBA" id="ARBA00023136"/>
    </source>
</evidence>
<evidence type="ECO:0000256" key="1">
    <source>
        <dbReference type="ARBA" id="ARBA00004141"/>
    </source>
</evidence>